<organism evidence="11 12">
    <name type="scientific">Hyphodiscus hymeniophilus</name>
    <dbReference type="NCBI Taxonomy" id="353542"/>
    <lineage>
        <taxon>Eukaryota</taxon>
        <taxon>Fungi</taxon>
        <taxon>Dikarya</taxon>
        <taxon>Ascomycota</taxon>
        <taxon>Pezizomycotina</taxon>
        <taxon>Leotiomycetes</taxon>
        <taxon>Helotiales</taxon>
        <taxon>Hyphodiscaceae</taxon>
        <taxon>Hyphodiscus</taxon>
    </lineage>
</organism>
<keyword evidence="12" id="KW-1185">Reference proteome</keyword>
<evidence type="ECO:0000256" key="4">
    <source>
        <dbReference type="ARBA" id="ARBA00022723"/>
    </source>
</evidence>
<evidence type="ECO:0000256" key="8">
    <source>
        <dbReference type="PIRSR" id="PIRSR602401-1"/>
    </source>
</evidence>
<feature type="binding site" description="axial binding residue" evidence="8">
    <location>
        <position position="476"/>
    </location>
    <ligand>
        <name>heme</name>
        <dbReference type="ChEBI" id="CHEBI:30413"/>
    </ligand>
    <ligandPart>
        <name>Fe</name>
        <dbReference type="ChEBI" id="CHEBI:18248"/>
    </ligandPart>
</feature>
<dbReference type="InterPro" id="IPR017972">
    <property type="entry name" value="Cyt_P450_CS"/>
</dbReference>
<keyword evidence="10" id="KW-0812">Transmembrane</keyword>
<proteinExistence type="inferred from homology"/>
<dbReference type="PANTHER" id="PTHR24305:SF107">
    <property type="entry name" value="P450, PUTATIVE (EUROFUNG)-RELATED"/>
    <property type="match status" value="1"/>
</dbReference>
<dbReference type="Gene3D" id="1.10.630.10">
    <property type="entry name" value="Cytochrome P450"/>
    <property type="match status" value="1"/>
</dbReference>
<comment type="cofactor">
    <cofactor evidence="1 8">
        <name>heme</name>
        <dbReference type="ChEBI" id="CHEBI:30413"/>
    </cofactor>
</comment>
<accession>A0A9P7AV33</accession>
<keyword evidence="5 9" id="KW-0560">Oxidoreductase</keyword>
<dbReference type="SUPFAM" id="SSF48264">
    <property type="entry name" value="Cytochrome P450"/>
    <property type="match status" value="1"/>
</dbReference>
<dbReference type="GO" id="GO:0005506">
    <property type="term" value="F:iron ion binding"/>
    <property type="evidence" value="ECO:0007669"/>
    <property type="project" value="InterPro"/>
</dbReference>
<dbReference type="InterPro" id="IPR050121">
    <property type="entry name" value="Cytochrome_P450_monoxygenase"/>
</dbReference>
<protein>
    <submittedName>
        <fullName evidence="11">Cytochrome P450 monooxygenase aflN</fullName>
    </submittedName>
</protein>
<name>A0A9P7AV33_9HELO</name>
<dbReference type="PANTHER" id="PTHR24305">
    <property type="entry name" value="CYTOCHROME P450"/>
    <property type="match status" value="1"/>
</dbReference>
<evidence type="ECO:0000313" key="11">
    <source>
        <dbReference type="EMBL" id="KAG0646995.1"/>
    </source>
</evidence>
<evidence type="ECO:0000256" key="6">
    <source>
        <dbReference type="ARBA" id="ARBA00023004"/>
    </source>
</evidence>
<dbReference type="PRINTS" id="PR00463">
    <property type="entry name" value="EP450I"/>
</dbReference>
<keyword evidence="7 9" id="KW-0503">Monooxygenase</keyword>
<evidence type="ECO:0000256" key="1">
    <source>
        <dbReference type="ARBA" id="ARBA00001971"/>
    </source>
</evidence>
<dbReference type="AlphaFoldDB" id="A0A9P7AV33"/>
<evidence type="ECO:0000256" key="3">
    <source>
        <dbReference type="ARBA" id="ARBA00022617"/>
    </source>
</evidence>
<evidence type="ECO:0000256" key="9">
    <source>
        <dbReference type="RuleBase" id="RU000461"/>
    </source>
</evidence>
<sequence length="555" mass="63265">MNSKPLLAVFFTLASAWLIQFFYRFYTRRRFFKGLPQPPHSMLWGHLKIMGEVAATLPPNMHPQAYLTAIAHKYDLHGIFYIDLWPISGPQVVLTDPDLMDQVTLIKPTNVHPMADDFLAPMVGRNGIATSNGAVWKKTHNAMAPAFSWGHIRSLTGLIVEECEHFRSSLDKLAMSGKTFSMEALGTRLVFDVIARVVFNLSLNAQTKGSTYLDDLMEMIALSEAQLSFNPVVKMRAWLRRKHVLGRLHPSITEKIMERFNLLREEKIVPSRKDPYSILDLMLREQLQEVQGEGNAAQDLSPEYLELMITKWPRHNDKYTLRKNAIVLEPLKSFVLTIQYIYMLLSKNPKVLQKLRDEHTRVFHSDPTESINILQDSPAKLNELEYTTAVIKETLRLFPVGFMVREAEPGATIRYNDTEYPIAGNDLVLVTTPHTVHYDPKFFANPASFQPERWLDADAEIPRSYFRTFGRGPRACLGQNLAQDELRIILLCTVREFAFEMVGMAGQDALKVNAEPRTSYTDLDTVFGDCVFQALAIEARPRGGMWMRVEKSVGS</sequence>
<dbReference type="InterPro" id="IPR001128">
    <property type="entry name" value="Cyt_P450"/>
</dbReference>
<gene>
    <name evidence="11" type="ORF">D0Z07_6085</name>
</gene>
<evidence type="ECO:0000256" key="10">
    <source>
        <dbReference type="SAM" id="Phobius"/>
    </source>
</evidence>
<dbReference type="InterPro" id="IPR036396">
    <property type="entry name" value="Cyt_P450_sf"/>
</dbReference>
<comment type="pathway">
    <text evidence="2">Secondary metabolite biosynthesis.</text>
</comment>
<evidence type="ECO:0000256" key="2">
    <source>
        <dbReference type="ARBA" id="ARBA00005179"/>
    </source>
</evidence>
<evidence type="ECO:0000256" key="5">
    <source>
        <dbReference type="ARBA" id="ARBA00023002"/>
    </source>
</evidence>
<dbReference type="Proteomes" id="UP000785200">
    <property type="component" value="Unassembled WGS sequence"/>
</dbReference>
<dbReference type="PROSITE" id="PS00086">
    <property type="entry name" value="CYTOCHROME_P450"/>
    <property type="match status" value="1"/>
</dbReference>
<dbReference type="GO" id="GO:0004497">
    <property type="term" value="F:monooxygenase activity"/>
    <property type="evidence" value="ECO:0007669"/>
    <property type="project" value="UniProtKB-KW"/>
</dbReference>
<dbReference type="InterPro" id="IPR002401">
    <property type="entry name" value="Cyt_P450_E_grp-I"/>
</dbReference>
<comment type="caution">
    <text evidence="11">The sequence shown here is derived from an EMBL/GenBank/DDBJ whole genome shotgun (WGS) entry which is preliminary data.</text>
</comment>
<feature type="transmembrane region" description="Helical" evidence="10">
    <location>
        <begin position="6"/>
        <end position="26"/>
    </location>
</feature>
<evidence type="ECO:0000313" key="12">
    <source>
        <dbReference type="Proteomes" id="UP000785200"/>
    </source>
</evidence>
<reference evidence="11" key="1">
    <citation type="submission" date="2019-07" db="EMBL/GenBank/DDBJ databases">
        <title>Hyphodiscus hymeniophilus genome sequencing and assembly.</title>
        <authorList>
            <person name="Kramer G."/>
            <person name="Nodwell J."/>
        </authorList>
    </citation>
    <scope>NUCLEOTIDE SEQUENCE</scope>
    <source>
        <strain evidence="11">ATCC 34498</strain>
    </source>
</reference>
<dbReference type="GO" id="GO:0020037">
    <property type="term" value="F:heme binding"/>
    <property type="evidence" value="ECO:0007669"/>
    <property type="project" value="InterPro"/>
</dbReference>
<comment type="similarity">
    <text evidence="9">Belongs to the cytochrome P450 family.</text>
</comment>
<keyword evidence="6 8" id="KW-0408">Iron</keyword>
<keyword evidence="10" id="KW-1133">Transmembrane helix</keyword>
<evidence type="ECO:0000256" key="7">
    <source>
        <dbReference type="ARBA" id="ARBA00023033"/>
    </source>
</evidence>
<dbReference type="EMBL" id="VNKQ01000014">
    <property type="protein sequence ID" value="KAG0646995.1"/>
    <property type="molecule type" value="Genomic_DNA"/>
</dbReference>
<dbReference type="PRINTS" id="PR00385">
    <property type="entry name" value="P450"/>
</dbReference>
<dbReference type="Pfam" id="PF00067">
    <property type="entry name" value="p450"/>
    <property type="match status" value="2"/>
</dbReference>
<dbReference type="GO" id="GO:0016705">
    <property type="term" value="F:oxidoreductase activity, acting on paired donors, with incorporation or reduction of molecular oxygen"/>
    <property type="evidence" value="ECO:0007669"/>
    <property type="project" value="InterPro"/>
</dbReference>
<keyword evidence="4 8" id="KW-0479">Metal-binding</keyword>
<keyword evidence="3 8" id="KW-0349">Heme</keyword>
<keyword evidence="10" id="KW-0472">Membrane</keyword>
<dbReference type="OrthoDB" id="10029320at2759"/>